<evidence type="ECO:0000256" key="9">
    <source>
        <dbReference type="ARBA" id="ARBA00047944"/>
    </source>
</evidence>
<dbReference type="SUPFAM" id="SSF88697">
    <property type="entry name" value="PUA domain-like"/>
    <property type="match status" value="1"/>
</dbReference>
<dbReference type="Pfam" id="PF04452">
    <property type="entry name" value="Methyltrans_RNA"/>
    <property type="match status" value="1"/>
</dbReference>
<evidence type="ECO:0000313" key="13">
    <source>
        <dbReference type="EMBL" id="OHA21237.1"/>
    </source>
</evidence>
<evidence type="ECO:0000256" key="2">
    <source>
        <dbReference type="ARBA" id="ARBA00005528"/>
    </source>
</evidence>
<dbReference type="PANTHER" id="PTHR30027">
    <property type="entry name" value="RIBOSOMAL RNA SMALL SUBUNIT METHYLTRANSFERASE E"/>
    <property type="match status" value="1"/>
</dbReference>
<dbReference type="InterPro" id="IPR029026">
    <property type="entry name" value="tRNA_m1G_MTases_N"/>
</dbReference>
<dbReference type="GO" id="GO:0070475">
    <property type="term" value="P:rRNA base methylation"/>
    <property type="evidence" value="ECO:0007669"/>
    <property type="project" value="TreeGrafter"/>
</dbReference>
<evidence type="ECO:0000256" key="1">
    <source>
        <dbReference type="ARBA" id="ARBA00004496"/>
    </source>
</evidence>
<comment type="function">
    <text evidence="8 10">Specifically methylates the N3 position of the uracil ring of uridine 1498 (m3U1498) in 16S rRNA. Acts on the fully assembled 30S ribosomal subunit.</text>
</comment>
<dbReference type="PANTHER" id="PTHR30027:SF3">
    <property type="entry name" value="16S RRNA (URACIL(1498)-N(3))-METHYLTRANSFERASE"/>
    <property type="match status" value="1"/>
</dbReference>
<evidence type="ECO:0000259" key="12">
    <source>
        <dbReference type="Pfam" id="PF20260"/>
    </source>
</evidence>
<dbReference type="EMBL" id="MHRI01000011">
    <property type="protein sequence ID" value="OHA21237.1"/>
    <property type="molecule type" value="Genomic_DNA"/>
</dbReference>
<keyword evidence="5 10" id="KW-0489">Methyltransferase</keyword>
<evidence type="ECO:0000256" key="5">
    <source>
        <dbReference type="ARBA" id="ARBA00022603"/>
    </source>
</evidence>
<name>A0A1G2MBG3_9BACT</name>
<dbReference type="InterPro" id="IPR006700">
    <property type="entry name" value="RsmE"/>
</dbReference>
<dbReference type="Pfam" id="PF20260">
    <property type="entry name" value="PUA_4"/>
    <property type="match status" value="1"/>
</dbReference>
<evidence type="ECO:0000256" key="8">
    <source>
        <dbReference type="ARBA" id="ARBA00025699"/>
    </source>
</evidence>
<keyword evidence="6 10" id="KW-0808">Transferase</keyword>
<keyword evidence="7 10" id="KW-0949">S-adenosyl-L-methionine</keyword>
<dbReference type="AlphaFoldDB" id="A0A1G2MBG3"/>
<keyword evidence="4 10" id="KW-0698">rRNA processing</keyword>
<evidence type="ECO:0000256" key="4">
    <source>
        <dbReference type="ARBA" id="ARBA00022552"/>
    </source>
</evidence>
<sequence>MEERIAPDIRLSIKDPKLLHQWQHVLRLKVGNEVILFDGFGMDHRCELASLDKKEAICLVRESIKNAVAPTQQFFLFASLIKKERFEWLLEKATELGVAQIRPIIADRSEVKAFNLKRAEDIVREAAEQSGRGSLPALYEPMELQNAFKEYYYFTSIAFDPYGKPFRKKEWAEAQKVGAFIGPEGGWSARELELFRERKISVYSLGTSTLRAETAAVAVTALLLLES</sequence>
<protein>
    <recommendedName>
        <fullName evidence="10">Ribosomal RNA small subunit methyltransferase E</fullName>
        <ecNumber evidence="10">2.1.1.193</ecNumber>
    </recommendedName>
</protein>
<dbReference type="Proteomes" id="UP000178121">
    <property type="component" value="Unassembled WGS sequence"/>
</dbReference>
<dbReference type="CDD" id="cd18084">
    <property type="entry name" value="RsmE-like"/>
    <property type="match status" value="1"/>
</dbReference>
<dbReference type="PIRSF" id="PIRSF015601">
    <property type="entry name" value="MTase_slr0722"/>
    <property type="match status" value="1"/>
</dbReference>
<evidence type="ECO:0000256" key="3">
    <source>
        <dbReference type="ARBA" id="ARBA00022490"/>
    </source>
</evidence>
<comment type="caution">
    <text evidence="13">The sequence shown here is derived from an EMBL/GenBank/DDBJ whole genome shotgun (WGS) entry which is preliminary data.</text>
</comment>
<dbReference type="GO" id="GO:0005737">
    <property type="term" value="C:cytoplasm"/>
    <property type="evidence" value="ECO:0007669"/>
    <property type="project" value="UniProtKB-SubCell"/>
</dbReference>
<dbReference type="InterPro" id="IPR029028">
    <property type="entry name" value="Alpha/beta_knot_MTases"/>
</dbReference>
<accession>A0A1G2MBG3</accession>
<comment type="similarity">
    <text evidence="2 10">Belongs to the RNA methyltransferase RsmE family.</text>
</comment>
<evidence type="ECO:0000313" key="14">
    <source>
        <dbReference type="Proteomes" id="UP000178121"/>
    </source>
</evidence>
<keyword evidence="3 10" id="KW-0963">Cytoplasm</keyword>
<dbReference type="InterPro" id="IPR046886">
    <property type="entry name" value="RsmE_MTase_dom"/>
</dbReference>
<feature type="domain" description="Ribosomal RNA small subunit methyltransferase E PUA-like" evidence="12">
    <location>
        <begin position="24"/>
        <end position="59"/>
    </location>
</feature>
<dbReference type="InterPro" id="IPR046887">
    <property type="entry name" value="RsmE_PUA-like"/>
</dbReference>
<feature type="domain" description="Ribosomal RNA small subunit methyltransferase E methyltransferase" evidence="11">
    <location>
        <begin position="73"/>
        <end position="223"/>
    </location>
</feature>
<evidence type="ECO:0000259" key="11">
    <source>
        <dbReference type="Pfam" id="PF04452"/>
    </source>
</evidence>
<dbReference type="InterPro" id="IPR015947">
    <property type="entry name" value="PUA-like_sf"/>
</dbReference>
<dbReference type="EC" id="2.1.1.193" evidence="10"/>
<dbReference type="SUPFAM" id="SSF75217">
    <property type="entry name" value="alpha/beta knot"/>
    <property type="match status" value="1"/>
</dbReference>
<evidence type="ECO:0000256" key="6">
    <source>
        <dbReference type="ARBA" id="ARBA00022679"/>
    </source>
</evidence>
<reference evidence="13 14" key="1">
    <citation type="journal article" date="2016" name="Nat. Commun.">
        <title>Thousands of microbial genomes shed light on interconnected biogeochemical processes in an aquifer system.</title>
        <authorList>
            <person name="Anantharaman K."/>
            <person name="Brown C.T."/>
            <person name="Hug L.A."/>
            <person name="Sharon I."/>
            <person name="Castelle C.J."/>
            <person name="Probst A.J."/>
            <person name="Thomas B.C."/>
            <person name="Singh A."/>
            <person name="Wilkins M.J."/>
            <person name="Karaoz U."/>
            <person name="Brodie E.L."/>
            <person name="Williams K.H."/>
            <person name="Hubbard S.S."/>
            <person name="Banfield J.F."/>
        </authorList>
    </citation>
    <scope>NUCLEOTIDE SEQUENCE [LARGE SCALE GENOMIC DNA]</scope>
</reference>
<gene>
    <name evidence="13" type="ORF">A2849_00360</name>
</gene>
<organism evidence="13 14">
    <name type="scientific">Candidatus Taylorbacteria bacterium RIFCSPHIGHO2_01_FULL_51_15</name>
    <dbReference type="NCBI Taxonomy" id="1802304"/>
    <lineage>
        <taxon>Bacteria</taxon>
        <taxon>Candidatus Tayloriibacteriota</taxon>
    </lineage>
</organism>
<proteinExistence type="inferred from homology"/>
<dbReference type="Gene3D" id="3.40.1280.10">
    <property type="match status" value="1"/>
</dbReference>
<evidence type="ECO:0000256" key="7">
    <source>
        <dbReference type="ARBA" id="ARBA00022691"/>
    </source>
</evidence>
<evidence type="ECO:0000256" key="10">
    <source>
        <dbReference type="PIRNR" id="PIRNR015601"/>
    </source>
</evidence>
<dbReference type="NCBIfam" id="TIGR00046">
    <property type="entry name" value="RsmE family RNA methyltransferase"/>
    <property type="match status" value="1"/>
</dbReference>
<comment type="subcellular location">
    <subcellularLocation>
        <location evidence="1 10">Cytoplasm</location>
    </subcellularLocation>
</comment>
<dbReference type="GO" id="GO:0070042">
    <property type="term" value="F:rRNA (uridine-N3-)-methyltransferase activity"/>
    <property type="evidence" value="ECO:0007669"/>
    <property type="project" value="TreeGrafter"/>
</dbReference>
<comment type="catalytic activity">
    <reaction evidence="9 10">
        <text>uridine(1498) in 16S rRNA + S-adenosyl-L-methionine = N(3)-methyluridine(1498) in 16S rRNA + S-adenosyl-L-homocysteine + H(+)</text>
        <dbReference type="Rhea" id="RHEA:42920"/>
        <dbReference type="Rhea" id="RHEA-COMP:10283"/>
        <dbReference type="Rhea" id="RHEA-COMP:10284"/>
        <dbReference type="ChEBI" id="CHEBI:15378"/>
        <dbReference type="ChEBI" id="CHEBI:57856"/>
        <dbReference type="ChEBI" id="CHEBI:59789"/>
        <dbReference type="ChEBI" id="CHEBI:65315"/>
        <dbReference type="ChEBI" id="CHEBI:74502"/>
        <dbReference type="EC" id="2.1.1.193"/>
    </reaction>
</comment>